<protein>
    <submittedName>
        <fullName evidence="2">Uncharacterized protein</fullName>
    </submittedName>
</protein>
<gene>
    <name evidence="2" type="ORF">FNJ53_06250</name>
</gene>
<name>A0A552Z2G6_9LACT</name>
<reference evidence="2 3" key="1">
    <citation type="submission" date="2019-07" db="EMBL/GenBank/DDBJ databases">
        <title>Draft genome of 7 Lactococcus lactis strains isolated from an artisanal cheese production.</title>
        <authorList>
            <person name="Biolcati F."/>
            <person name="Bottero M.T."/>
            <person name="Dalmasso A."/>
            <person name="Mcauliffe O."/>
        </authorList>
    </citation>
    <scope>NUCLEOTIDE SEQUENCE [LARGE SCALE GENOMIC DNA]</scope>
    <source>
        <strain evidence="2 3">MRS45.2</strain>
    </source>
</reference>
<feature type="coiled-coil region" evidence="1">
    <location>
        <begin position="1"/>
        <end position="28"/>
    </location>
</feature>
<evidence type="ECO:0000313" key="3">
    <source>
        <dbReference type="Proteomes" id="UP000317167"/>
    </source>
</evidence>
<organism evidence="2 3">
    <name type="scientific">Lactococcus lactis</name>
    <dbReference type="NCBI Taxonomy" id="1358"/>
    <lineage>
        <taxon>Bacteria</taxon>
        <taxon>Bacillati</taxon>
        <taxon>Bacillota</taxon>
        <taxon>Bacilli</taxon>
        <taxon>Lactobacillales</taxon>
        <taxon>Streptococcaceae</taxon>
        <taxon>Lactococcus</taxon>
    </lineage>
</organism>
<dbReference type="EMBL" id="VJWV01000004">
    <property type="protein sequence ID" value="TRW73704.1"/>
    <property type="molecule type" value="Genomic_DNA"/>
</dbReference>
<dbReference type="Proteomes" id="UP000317167">
    <property type="component" value="Unassembled WGS sequence"/>
</dbReference>
<proteinExistence type="predicted"/>
<sequence length="88" mass="9851">MSKLKHELRILRDENQKLRNEVERIRKDYAIFHSALVEIVNLSSLSPMINDIARKVLVDIGTTGCPAGPIGVNGLTKEELEGSDDESY</sequence>
<comment type="caution">
    <text evidence="2">The sequence shown here is derived from an EMBL/GenBank/DDBJ whole genome shotgun (WGS) entry which is preliminary data.</text>
</comment>
<accession>A0A552Z2G6</accession>
<keyword evidence="1" id="KW-0175">Coiled coil</keyword>
<evidence type="ECO:0000256" key="1">
    <source>
        <dbReference type="SAM" id="Coils"/>
    </source>
</evidence>
<dbReference type="AlphaFoldDB" id="A0A552Z2G6"/>
<evidence type="ECO:0000313" key="2">
    <source>
        <dbReference type="EMBL" id="TRW73704.1"/>
    </source>
</evidence>
<dbReference type="RefSeq" id="WP_143459133.1">
    <property type="nucleotide sequence ID" value="NZ_VJWV01000004.1"/>
</dbReference>